<dbReference type="EMBL" id="BAABFC010000007">
    <property type="protein sequence ID" value="GAA4496102.1"/>
    <property type="molecule type" value="Genomic_DNA"/>
</dbReference>
<dbReference type="RefSeq" id="WP_345010781.1">
    <property type="nucleotide sequence ID" value="NZ_BAABFC010000007.1"/>
</dbReference>
<reference evidence="2" key="1">
    <citation type="journal article" date="2019" name="Int. J. Syst. Evol. Microbiol.">
        <title>The Global Catalogue of Microorganisms (GCM) 10K type strain sequencing project: providing services to taxonomists for standard genome sequencing and annotation.</title>
        <authorList>
            <consortium name="The Broad Institute Genomics Platform"/>
            <consortium name="The Broad Institute Genome Sequencing Center for Infectious Disease"/>
            <person name="Wu L."/>
            <person name="Ma J."/>
        </authorList>
    </citation>
    <scope>NUCLEOTIDE SEQUENCE [LARGE SCALE GENOMIC DNA]</scope>
    <source>
        <strain evidence="2">JCM 32226</strain>
    </source>
</reference>
<gene>
    <name evidence="1" type="ORF">GCM10023095_10550</name>
</gene>
<accession>A0ABP8Q3M1</accession>
<name>A0ABP8Q3M1_9GAMM</name>
<evidence type="ECO:0000313" key="1">
    <source>
        <dbReference type="EMBL" id="GAA4496102.1"/>
    </source>
</evidence>
<sequence>MDAIAYNRQLDSKLAASGEVNQELFFKFTDAHSYDAASSVGWLEAKLRVLQSRISRGEALSLYEPETKSQRIVATIAEFESWVSINFPSAEV</sequence>
<protein>
    <submittedName>
        <fullName evidence="1">Uncharacterized protein</fullName>
    </submittedName>
</protein>
<organism evidence="1 2">
    <name type="scientific">Pseudaeromonas paramecii</name>
    <dbReference type="NCBI Taxonomy" id="2138166"/>
    <lineage>
        <taxon>Bacteria</taxon>
        <taxon>Pseudomonadati</taxon>
        <taxon>Pseudomonadota</taxon>
        <taxon>Gammaproteobacteria</taxon>
        <taxon>Aeromonadales</taxon>
        <taxon>Aeromonadaceae</taxon>
        <taxon>Pseudaeromonas</taxon>
    </lineage>
</organism>
<comment type="caution">
    <text evidence="1">The sequence shown here is derived from an EMBL/GenBank/DDBJ whole genome shotgun (WGS) entry which is preliminary data.</text>
</comment>
<dbReference type="Proteomes" id="UP001501321">
    <property type="component" value="Unassembled WGS sequence"/>
</dbReference>
<keyword evidence="2" id="KW-1185">Reference proteome</keyword>
<proteinExistence type="predicted"/>
<evidence type="ECO:0000313" key="2">
    <source>
        <dbReference type="Proteomes" id="UP001501321"/>
    </source>
</evidence>